<evidence type="ECO:0000256" key="5">
    <source>
        <dbReference type="ARBA" id="ARBA00022884"/>
    </source>
</evidence>
<feature type="active site" evidence="7">
    <location>
        <position position="80"/>
    </location>
</feature>
<dbReference type="InterPro" id="IPR010206">
    <property type="entry name" value="PolA_pol_I"/>
</dbReference>
<dbReference type="InterPro" id="IPR025866">
    <property type="entry name" value="PolyA_pol_arg_C_dom"/>
</dbReference>
<dbReference type="RefSeq" id="WP_258332978.1">
    <property type="nucleotide sequence ID" value="NZ_JAPTGG010000021.1"/>
</dbReference>
<evidence type="ECO:0000256" key="1">
    <source>
        <dbReference type="ARBA" id="ARBA00022664"/>
    </source>
</evidence>
<keyword evidence="13" id="KW-0548">Nucleotidyltransferase</keyword>
<protein>
    <recommendedName>
        <fullName evidence="7">Poly(A) polymerase I</fullName>
        <shortName evidence="7">PAP I</shortName>
        <ecNumber evidence="7">2.7.7.19</ecNumber>
    </recommendedName>
</protein>
<dbReference type="InterPro" id="IPR002646">
    <property type="entry name" value="PolA_pol_head_dom"/>
</dbReference>
<dbReference type="GO" id="GO:0003723">
    <property type="term" value="F:RNA binding"/>
    <property type="evidence" value="ECO:0007669"/>
    <property type="project" value="UniProtKB-UniRule"/>
</dbReference>
<sequence>MLKWLSGAGNKLNSWLNNHNEPGSGSPQIIPRDQHSISRKHISRAALNVIAGLRKAGHQGFLVGGGVRDLLLGGHPKDFDVATDATPEQIVKLFRGARIIGRRFKIVHVRFGREVIEVTTFRSNHSPKPAPEQGRPGNKKSVQSESGMLLRDNVFGTVEDDAIRRDFTINALYYTTADFAIYDYTGGLYDLQHKIIRIIGDPETRYREDPVRMLRAARFAAKLDFDIEEHTAAAMPKLASCLRDIPAARLFDETLKLFMSGQGLATYQQLKRYGLFEQLFPETGEVLASGNLYAEAMIEHALSNTDKRINQGKPVTPAFIFAALLWPAVQRRHLELMAERLPEVPALHQASQEIVSRQQQHTAIPKRFGIPMREIWDLQLRLPRRSGKRAQSLFENRRFRAAYDFLLLREQAGEETGNLGQWWTDYQNQPENQRDQMARSLRPPAANKRRRPRKPRPD</sequence>
<dbReference type="Pfam" id="PF01743">
    <property type="entry name" value="PolyA_pol"/>
    <property type="match status" value="1"/>
</dbReference>
<keyword evidence="4 7" id="KW-0067">ATP-binding</keyword>
<dbReference type="Pfam" id="PF12626">
    <property type="entry name" value="PolyA_pol_arg_C"/>
    <property type="match status" value="1"/>
</dbReference>
<dbReference type="Proteomes" id="UP001069090">
    <property type="component" value="Unassembled WGS sequence"/>
</dbReference>
<reference evidence="13 14" key="1">
    <citation type="submission" date="2022-12" db="EMBL/GenBank/DDBJ databases">
        <title>Dasania phycosphaerae sp. nov., isolated from particulate material of the south coast of Korea.</title>
        <authorList>
            <person name="Jiang Y."/>
        </authorList>
    </citation>
    <scope>NUCLEOTIDE SEQUENCE [LARGE SCALE GENOMIC DNA]</scope>
    <source>
        <strain evidence="13 14">GY-19</strain>
    </source>
</reference>
<comment type="catalytic activity">
    <reaction evidence="7">
        <text>RNA(n) + ATP = RNA(n)-3'-adenine ribonucleotide + diphosphate</text>
        <dbReference type="Rhea" id="RHEA:11332"/>
        <dbReference type="Rhea" id="RHEA-COMP:14527"/>
        <dbReference type="Rhea" id="RHEA-COMP:17347"/>
        <dbReference type="ChEBI" id="CHEBI:30616"/>
        <dbReference type="ChEBI" id="CHEBI:33019"/>
        <dbReference type="ChEBI" id="CHEBI:140395"/>
        <dbReference type="ChEBI" id="CHEBI:173115"/>
        <dbReference type="EC" id="2.7.7.19"/>
    </reaction>
</comment>
<dbReference type="HAMAP" id="MF_00957">
    <property type="entry name" value="PolyA_pol"/>
    <property type="match status" value="1"/>
</dbReference>
<evidence type="ECO:0000256" key="2">
    <source>
        <dbReference type="ARBA" id="ARBA00022679"/>
    </source>
</evidence>
<evidence type="ECO:0000256" key="4">
    <source>
        <dbReference type="ARBA" id="ARBA00022840"/>
    </source>
</evidence>
<dbReference type="CDD" id="cd05398">
    <property type="entry name" value="NT_ClassII-CCAase"/>
    <property type="match status" value="1"/>
</dbReference>
<proteinExistence type="inferred from homology"/>
<evidence type="ECO:0000256" key="6">
    <source>
        <dbReference type="ARBA" id="ARBA00023163"/>
    </source>
</evidence>
<dbReference type="GO" id="GO:0005524">
    <property type="term" value="F:ATP binding"/>
    <property type="evidence" value="ECO:0007669"/>
    <property type="project" value="UniProtKB-UniRule"/>
</dbReference>
<feature type="region of interest" description="Disordered" evidence="9">
    <location>
        <begin position="420"/>
        <end position="458"/>
    </location>
</feature>
<dbReference type="GO" id="GO:1990817">
    <property type="term" value="F:poly(A) RNA polymerase activity"/>
    <property type="evidence" value="ECO:0007669"/>
    <property type="project" value="UniProtKB-UniRule"/>
</dbReference>
<name>A0A9J6RRZ5_9GAMM</name>
<comment type="caution">
    <text evidence="13">The sequence shown here is derived from an EMBL/GenBank/DDBJ whole genome shotgun (WGS) entry which is preliminary data.</text>
</comment>
<keyword evidence="14" id="KW-1185">Reference proteome</keyword>
<dbReference type="GO" id="GO:0006397">
    <property type="term" value="P:mRNA processing"/>
    <property type="evidence" value="ECO:0007669"/>
    <property type="project" value="UniProtKB-KW"/>
</dbReference>
<dbReference type="InterPro" id="IPR043519">
    <property type="entry name" value="NT_sf"/>
</dbReference>
<comment type="similarity">
    <text evidence="7 8">Belongs to the tRNA nucleotidyltransferase/poly(A) polymerase family.</text>
</comment>
<feature type="region of interest" description="Disordered" evidence="9">
    <location>
        <begin position="122"/>
        <end position="144"/>
    </location>
</feature>
<dbReference type="Pfam" id="PF12627">
    <property type="entry name" value="PolyA_pol_RNAbd"/>
    <property type="match status" value="1"/>
</dbReference>
<feature type="domain" description="Poly A polymerase head" evidence="10">
    <location>
        <begin position="61"/>
        <end position="197"/>
    </location>
</feature>
<evidence type="ECO:0000259" key="10">
    <source>
        <dbReference type="Pfam" id="PF01743"/>
    </source>
</evidence>
<dbReference type="PANTHER" id="PTHR43051:SF1">
    <property type="entry name" value="POLYNUCLEOTIDE ADENYLYLTRANSFERASE FAMILY PROTEIN"/>
    <property type="match status" value="1"/>
</dbReference>
<keyword evidence="3 7" id="KW-0547">Nucleotide-binding</keyword>
<dbReference type="FunFam" id="3.30.460.10:FF:000035">
    <property type="entry name" value="Poly(A) polymerase I"/>
    <property type="match status" value="1"/>
</dbReference>
<evidence type="ECO:0000256" key="3">
    <source>
        <dbReference type="ARBA" id="ARBA00022741"/>
    </source>
</evidence>
<dbReference type="InterPro" id="IPR052191">
    <property type="entry name" value="tRNA_ntf/polyA_polymerase_I"/>
</dbReference>
<keyword evidence="6 7" id="KW-0804">Transcription</keyword>
<gene>
    <name evidence="7 13" type="primary">pcnB</name>
    <name evidence="13" type="ORF">O0V09_17765</name>
</gene>
<evidence type="ECO:0000256" key="8">
    <source>
        <dbReference type="RuleBase" id="RU003953"/>
    </source>
</evidence>
<evidence type="ECO:0000256" key="7">
    <source>
        <dbReference type="HAMAP-Rule" id="MF_00957"/>
    </source>
</evidence>
<feature type="domain" description="tRNA nucleotidyltransferase/poly(A) polymerase RNA and SrmB- binding" evidence="12">
    <location>
        <begin position="224"/>
        <end position="283"/>
    </location>
</feature>
<evidence type="ECO:0000313" key="14">
    <source>
        <dbReference type="Proteomes" id="UP001069090"/>
    </source>
</evidence>
<evidence type="ECO:0000256" key="9">
    <source>
        <dbReference type="SAM" id="MobiDB-lite"/>
    </source>
</evidence>
<accession>A0A9J6RRZ5</accession>
<dbReference type="EC" id="2.7.7.19" evidence="7"/>
<dbReference type="PANTHER" id="PTHR43051">
    <property type="entry name" value="POLYNUCLEOTIDE ADENYLYLTRANSFERASE FAMILY PROTEIN"/>
    <property type="match status" value="1"/>
</dbReference>
<keyword evidence="1 7" id="KW-0507">mRNA processing</keyword>
<feature type="active site" evidence="7">
    <location>
        <position position="78"/>
    </location>
</feature>
<organism evidence="13 14">
    <name type="scientific">Dasania phycosphaerae</name>
    <dbReference type="NCBI Taxonomy" id="2950436"/>
    <lineage>
        <taxon>Bacteria</taxon>
        <taxon>Pseudomonadati</taxon>
        <taxon>Pseudomonadota</taxon>
        <taxon>Gammaproteobacteria</taxon>
        <taxon>Cellvibrionales</taxon>
        <taxon>Spongiibacteraceae</taxon>
        <taxon>Dasania</taxon>
    </lineage>
</organism>
<keyword evidence="5 7" id="KW-0694">RNA-binding</keyword>
<dbReference type="Gene3D" id="1.10.3090.10">
    <property type="entry name" value="cca-adding enzyme, domain 2"/>
    <property type="match status" value="1"/>
</dbReference>
<dbReference type="NCBIfam" id="TIGR01942">
    <property type="entry name" value="pcnB"/>
    <property type="match status" value="1"/>
</dbReference>
<feature type="active site" evidence="7">
    <location>
        <position position="166"/>
    </location>
</feature>
<feature type="compositionally biased region" description="Polar residues" evidence="9">
    <location>
        <begin position="420"/>
        <end position="431"/>
    </location>
</feature>
<dbReference type="EMBL" id="JAPTGG010000021">
    <property type="protein sequence ID" value="MCZ0867049.1"/>
    <property type="molecule type" value="Genomic_DNA"/>
</dbReference>
<dbReference type="SUPFAM" id="SSF81301">
    <property type="entry name" value="Nucleotidyltransferase"/>
    <property type="match status" value="1"/>
</dbReference>
<comment type="function">
    <text evidence="7">Adds poly(A) tail to the 3' end of many RNAs, which usually targets these RNAs for decay. Plays a significant role in the global control of gene expression, through influencing the rate of transcript degradation, and in the general RNA quality control.</text>
</comment>
<dbReference type="GO" id="GO:0043633">
    <property type="term" value="P:polyadenylation-dependent RNA catabolic process"/>
    <property type="evidence" value="ECO:0007669"/>
    <property type="project" value="InterPro"/>
</dbReference>
<feature type="compositionally biased region" description="Basic residues" evidence="9">
    <location>
        <begin position="447"/>
        <end position="458"/>
    </location>
</feature>
<dbReference type="InterPro" id="IPR032828">
    <property type="entry name" value="PolyA_RNA-bd"/>
</dbReference>
<evidence type="ECO:0000259" key="11">
    <source>
        <dbReference type="Pfam" id="PF12626"/>
    </source>
</evidence>
<feature type="domain" description="Polymerase A arginine-rich C-terminal" evidence="11">
    <location>
        <begin position="341"/>
        <end position="454"/>
    </location>
</feature>
<dbReference type="SUPFAM" id="SSF81891">
    <property type="entry name" value="Poly A polymerase C-terminal region-like"/>
    <property type="match status" value="1"/>
</dbReference>
<dbReference type="AlphaFoldDB" id="A0A9J6RRZ5"/>
<evidence type="ECO:0000313" key="13">
    <source>
        <dbReference type="EMBL" id="MCZ0867049.1"/>
    </source>
</evidence>
<dbReference type="Gene3D" id="3.30.460.10">
    <property type="entry name" value="Beta Polymerase, domain 2"/>
    <property type="match status" value="1"/>
</dbReference>
<keyword evidence="2 7" id="KW-0808">Transferase</keyword>
<evidence type="ECO:0000259" key="12">
    <source>
        <dbReference type="Pfam" id="PF12627"/>
    </source>
</evidence>